<name>A0A432M3Z4_9GAMM</name>
<keyword evidence="3" id="KW-0238">DNA-binding</keyword>
<gene>
    <name evidence="6" type="ORF">EKH80_14905</name>
</gene>
<reference evidence="6 7" key="1">
    <citation type="submission" date="2018-12" db="EMBL/GenBank/DDBJ databases">
        <title>Dyella dinghuensis sp. nov. DHOA06 and Dyella choica sp. nov. 4M-K27, isolated from forest soil.</title>
        <authorList>
            <person name="Qiu L.-H."/>
            <person name="Gao Z.-H."/>
        </authorList>
    </citation>
    <scope>NUCLEOTIDE SEQUENCE [LARGE SCALE GENOMIC DNA]</scope>
    <source>
        <strain evidence="6 7">4M-K27</strain>
    </source>
</reference>
<keyword evidence="7" id="KW-1185">Reference proteome</keyword>
<evidence type="ECO:0000256" key="4">
    <source>
        <dbReference type="ARBA" id="ARBA00023163"/>
    </source>
</evidence>
<dbReference type="Gene3D" id="1.10.10.10">
    <property type="entry name" value="Winged helix-like DNA-binding domain superfamily/Winged helix DNA-binding domain"/>
    <property type="match status" value="1"/>
</dbReference>
<keyword evidence="2" id="KW-0805">Transcription regulation</keyword>
<dbReference type="InterPro" id="IPR036390">
    <property type="entry name" value="WH_DNA-bd_sf"/>
</dbReference>
<evidence type="ECO:0000256" key="1">
    <source>
        <dbReference type="ARBA" id="ARBA00009437"/>
    </source>
</evidence>
<dbReference type="SUPFAM" id="SSF46785">
    <property type="entry name" value="Winged helix' DNA-binding domain"/>
    <property type="match status" value="1"/>
</dbReference>
<dbReference type="EMBL" id="RYYV01000011">
    <property type="protein sequence ID" value="RUL73708.1"/>
    <property type="molecule type" value="Genomic_DNA"/>
</dbReference>
<dbReference type="InterPro" id="IPR058163">
    <property type="entry name" value="LysR-type_TF_proteobact-type"/>
</dbReference>
<feature type="domain" description="HTH lysR-type" evidence="5">
    <location>
        <begin position="16"/>
        <end position="65"/>
    </location>
</feature>
<sequence length="309" mass="34364">MAALLDPTILATLPCFEAAARLKSFTKAAQALHLTQSAISQQIRQLENRLGYSLFVRQPRGLALTSKGTALYQAVAGVLGDLKQVLQELSEPDAPLQISCPPSFALQWLMPRLHAFQRLHPDIGVRLRAEFHALDRNALETENIDVAIRYTPVTADASHWRVLLDEYLLVVASPEYLRRHPPFATKDWFSSIVLLHDAEPWEGAADLIEWETWLDAVMPGQIDTTKGLQFNLSSLAISAALNHQGVALGRSTLVAEELATGRLVAALGQRIRAPAKYVLMCRQPHAHRTSAFVEWLSYECAQFDQARNT</sequence>
<evidence type="ECO:0000313" key="7">
    <source>
        <dbReference type="Proteomes" id="UP000274358"/>
    </source>
</evidence>
<dbReference type="InterPro" id="IPR036388">
    <property type="entry name" value="WH-like_DNA-bd_sf"/>
</dbReference>
<dbReference type="OrthoDB" id="5526340at2"/>
<dbReference type="Gene3D" id="3.40.190.10">
    <property type="entry name" value="Periplasmic binding protein-like II"/>
    <property type="match status" value="2"/>
</dbReference>
<evidence type="ECO:0000256" key="3">
    <source>
        <dbReference type="ARBA" id="ARBA00023125"/>
    </source>
</evidence>
<dbReference type="FunFam" id="1.10.10.10:FF:000001">
    <property type="entry name" value="LysR family transcriptional regulator"/>
    <property type="match status" value="1"/>
</dbReference>
<dbReference type="Pfam" id="PF03466">
    <property type="entry name" value="LysR_substrate"/>
    <property type="match status" value="1"/>
</dbReference>
<accession>A0A432M3Z4</accession>
<dbReference type="PANTHER" id="PTHR30537:SF5">
    <property type="entry name" value="HTH-TYPE TRANSCRIPTIONAL ACTIVATOR TTDR-RELATED"/>
    <property type="match status" value="1"/>
</dbReference>
<evidence type="ECO:0000313" key="6">
    <source>
        <dbReference type="EMBL" id="RUL73708.1"/>
    </source>
</evidence>
<evidence type="ECO:0000256" key="2">
    <source>
        <dbReference type="ARBA" id="ARBA00023015"/>
    </source>
</evidence>
<dbReference type="PRINTS" id="PR00039">
    <property type="entry name" value="HTHLYSR"/>
</dbReference>
<protein>
    <submittedName>
        <fullName evidence="6">LysR family transcriptional regulator</fullName>
    </submittedName>
</protein>
<dbReference type="PROSITE" id="PS50931">
    <property type="entry name" value="HTH_LYSR"/>
    <property type="match status" value="1"/>
</dbReference>
<dbReference type="GO" id="GO:0003700">
    <property type="term" value="F:DNA-binding transcription factor activity"/>
    <property type="evidence" value="ECO:0007669"/>
    <property type="project" value="InterPro"/>
</dbReference>
<keyword evidence="4" id="KW-0804">Transcription</keyword>
<organism evidence="6 7">
    <name type="scientific">Dyella choica</name>
    <dbReference type="NCBI Taxonomy" id="1927959"/>
    <lineage>
        <taxon>Bacteria</taxon>
        <taxon>Pseudomonadati</taxon>
        <taxon>Pseudomonadota</taxon>
        <taxon>Gammaproteobacteria</taxon>
        <taxon>Lysobacterales</taxon>
        <taxon>Rhodanobacteraceae</taxon>
        <taxon>Dyella</taxon>
    </lineage>
</organism>
<dbReference type="Pfam" id="PF00126">
    <property type="entry name" value="HTH_1"/>
    <property type="match status" value="1"/>
</dbReference>
<dbReference type="Proteomes" id="UP000274358">
    <property type="component" value="Unassembled WGS sequence"/>
</dbReference>
<comment type="similarity">
    <text evidence="1">Belongs to the LysR transcriptional regulatory family.</text>
</comment>
<dbReference type="SUPFAM" id="SSF53850">
    <property type="entry name" value="Periplasmic binding protein-like II"/>
    <property type="match status" value="1"/>
</dbReference>
<proteinExistence type="inferred from homology"/>
<comment type="caution">
    <text evidence="6">The sequence shown here is derived from an EMBL/GenBank/DDBJ whole genome shotgun (WGS) entry which is preliminary data.</text>
</comment>
<dbReference type="InterPro" id="IPR000847">
    <property type="entry name" value="LysR_HTH_N"/>
</dbReference>
<dbReference type="GO" id="GO:0003677">
    <property type="term" value="F:DNA binding"/>
    <property type="evidence" value="ECO:0007669"/>
    <property type="project" value="UniProtKB-KW"/>
</dbReference>
<dbReference type="AlphaFoldDB" id="A0A432M3Z4"/>
<dbReference type="CDD" id="cd08432">
    <property type="entry name" value="PBP2_GcdR_TrpI_HvrB_AmpR_like"/>
    <property type="match status" value="1"/>
</dbReference>
<dbReference type="InterPro" id="IPR005119">
    <property type="entry name" value="LysR_subst-bd"/>
</dbReference>
<dbReference type="PANTHER" id="PTHR30537">
    <property type="entry name" value="HTH-TYPE TRANSCRIPTIONAL REGULATOR"/>
    <property type="match status" value="1"/>
</dbReference>
<evidence type="ECO:0000259" key="5">
    <source>
        <dbReference type="PROSITE" id="PS50931"/>
    </source>
</evidence>